<reference evidence="1 2" key="1">
    <citation type="submission" date="2024-12" db="EMBL/GenBank/DDBJ databases">
        <title>The unique morphological basis and parallel evolutionary history of personate flowers in Penstemon.</title>
        <authorList>
            <person name="Depatie T.H."/>
            <person name="Wessinger C.A."/>
        </authorList>
    </citation>
    <scope>NUCLEOTIDE SEQUENCE [LARGE SCALE GENOMIC DNA]</scope>
    <source>
        <strain evidence="1">WTNN_2</strain>
        <tissue evidence="1">Leaf</tissue>
    </source>
</reference>
<name>A0ABD3UAL5_9LAMI</name>
<dbReference type="AlphaFoldDB" id="A0ABD3UAL5"/>
<proteinExistence type="predicted"/>
<accession>A0ABD3UAL5</accession>
<comment type="caution">
    <text evidence="1">The sequence shown here is derived from an EMBL/GenBank/DDBJ whole genome shotgun (WGS) entry which is preliminary data.</text>
</comment>
<sequence>MIILHLPLNWSSIFYHNKIK</sequence>
<gene>
    <name evidence="1" type="ORF">ACJIZ3_002858</name>
</gene>
<evidence type="ECO:0000313" key="1">
    <source>
        <dbReference type="EMBL" id="KAL3845455.1"/>
    </source>
</evidence>
<dbReference type="Proteomes" id="UP001634393">
    <property type="component" value="Unassembled WGS sequence"/>
</dbReference>
<protein>
    <submittedName>
        <fullName evidence="1">Uncharacterized protein</fullName>
    </submittedName>
</protein>
<dbReference type="EMBL" id="JBJXBP010000002">
    <property type="protein sequence ID" value="KAL3845455.1"/>
    <property type="molecule type" value="Genomic_DNA"/>
</dbReference>
<evidence type="ECO:0000313" key="2">
    <source>
        <dbReference type="Proteomes" id="UP001634393"/>
    </source>
</evidence>
<keyword evidence="2" id="KW-1185">Reference proteome</keyword>
<organism evidence="1 2">
    <name type="scientific">Penstemon smallii</name>
    <dbReference type="NCBI Taxonomy" id="265156"/>
    <lineage>
        <taxon>Eukaryota</taxon>
        <taxon>Viridiplantae</taxon>
        <taxon>Streptophyta</taxon>
        <taxon>Embryophyta</taxon>
        <taxon>Tracheophyta</taxon>
        <taxon>Spermatophyta</taxon>
        <taxon>Magnoliopsida</taxon>
        <taxon>eudicotyledons</taxon>
        <taxon>Gunneridae</taxon>
        <taxon>Pentapetalae</taxon>
        <taxon>asterids</taxon>
        <taxon>lamiids</taxon>
        <taxon>Lamiales</taxon>
        <taxon>Plantaginaceae</taxon>
        <taxon>Cheloneae</taxon>
        <taxon>Penstemon</taxon>
    </lineage>
</organism>